<sequence length="115" mass="12261">MDQNELKKLVGEEAVKFIEDGMTVGLGTGSTVKFMVDALGERVKNENLNIVGVPTSDRTAEQARSLGINVKSVDEVDHIDLTIDGADEISSDFQGIKGGGAAHLFEKIVATNSKK</sequence>
<dbReference type="InterPro" id="IPR004788">
    <property type="entry name" value="Ribose5P_isomerase_type_A"/>
</dbReference>
<name>A0A1Y0VX68_PEDPE</name>
<dbReference type="Proteomes" id="UP000196118">
    <property type="component" value="Chromosome"/>
</dbReference>
<dbReference type="EC" id="5.3.1.6" evidence="4"/>
<keyword evidence="3 5" id="KW-0413">Isomerase</keyword>
<proteinExistence type="predicted"/>
<dbReference type="Gene3D" id="3.40.50.1360">
    <property type="match status" value="1"/>
</dbReference>
<accession>A0A1Y0VX68</accession>
<dbReference type="NCBIfam" id="TIGR00021">
    <property type="entry name" value="rpiA"/>
    <property type="match status" value="1"/>
</dbReference>
<evidence type="ECO:0000256" key="4">
    <source>
        <dbReference type="NCBIfam" id="TIGR00021"/>
    </source>
</evidence>
<dbReference type="InterPro" id="IPR037171">
    <property type="entry name" value="NagB/RpiA_transferase-like"/>
</dbReference>
<dbReference type="Pfam" id="PF06026">
    <property type="entry name" value="Rib_5-P_isom_A"/>
    <property type="match status" value="1"/>
</dbReference>
<dbReference type="AlphaFoldDB" id="A0A1Y0VX68"/>
<reference evidence="5 6" key="1">
    <citation type="submission" date="2017-05" db="EMBL/GenBank/DDBJ databases">
        <title>Genome sequence of Pediococcus pentosaceus strain SRCM100892.</title>
        <authorList>
            <person name="Cho S.H."/>
        </authorList>
    </citation>
    <scope>NUCLEOTIDE SEQUENCE [LARGE SCALE GENOMIC DNA]</scope>
    <source>
        <strain evidence="5 6">SRCM100892</strain>
    </source>
</reference>
<evidence type="ECO:0000256" key="2">
    <source>
        <dbReference type="ARBA" id="ARBA00004921"/>
    </source>
</evidence>
<dbReference type="InterPro" id="IPR050262">
    <property type="entry name" value="Ribose-5P_isomerase"/>
</dbReference>
<comment type="pathway">
    <text evidence="2">Carbohydrate degradation.</text>
</comment>
<dbReference type="CDD" id="cd01398">
    <property type="entry name" value="RPI_A"/>
    <property type="match status" value="1"/>
</dbReference>
<dbReference type="PANTHER" id="PTHR43748">
    <property type="entry name" value="RIBOSE-5-PHOSPHATE ISOMERASE 3, CHLOROPLASTIC-RELATED"/>
    <property type="match status" value="1"/>
</dbReference>
<dbReference type="SUPFAM" id="SSF100950">
    <property type="entry name" value="NagB/RpiA/CoA transferase-like"/>
    <property type="match status" value="1"/>
</dbReference>
<comment type="catalytic activity">
    <reaction evidence="1">
        <text>aldehydo-D-ribose 5-phosphate = D-ribulose 5-phosphate</text>
        <dbReference type="Rhea" id="RHEA:14657"/>
        <dbReference type="ChEBI" id="CHEBI:58121"/>
        <dbReference type="ChEBI" id="CHEBI:58273"/>
        <dbReference type="EC" id="5.3.1.6"/>
    </reaction>
</comment>
<dbReference type="FunFam" id="3.40.50.1360:FF:000001">
    <property type="entry name" value="Ribose-5-phosphate isomerase A"/>
    <property type="match status" value="1"/>
</dbReference>
<protein>
    <recommendedName>
        <fullName evidence="4">Ribose 5-phosphate isomerase A</fullName>
        <ecNumber evidence="4">5.3.1.6</ecNumber>
    </recommendedName>
</protein>
<gene>
    <name evidence="5" type="ORF">S100892_00542</name>
</gene>
<dbReference type="EMBL" id="CP021474">
    <property type="protein sequence ID" value="ARW19137.1"/>
    <property type="molecule type" value="Genomic_DNA"/>
</dbReference>
<evidence type="ECO:0000256" key="1">
    <source>
        <dbReference type="ARBA" id="ARBA00001713"/>
    </source>
</evidence>
<dbReference type="GO" id="GO:0004751">
    <property type="term" value="F:ribose-5-phosphate isomerase activity"/>
    <property type="evidence" value="ECO:0007669"/>
    <property type="project" value="UniProtKB-UniRule"/>
</dbReference>
<evidence type="ECO:0000256" key="3">
    <source>
        <dbReference type="ARBA" id="ARBA00023235"/>
    </source>
</evidence>
<organism evidence="5 6">
    <name type="scientific">Pediococcus pentosaceus</name>
    <dbReference type="NCBI Taxonomy" id="1255"/>
    <lineage>
        <taxon>Bacteria</taxon>
        <taxon>Bacillati</taxon>
        <taxon>Bacillota</taxon>
        <taxon>Bacilli</taxon>
        <taxon>Lactobacillales</taxon>
        <taxon>Lactobacillaceae</taxon>
        <taxon>Pediococcus</taxon>
    </lineage>
</organism>
<dbReference type="GO" id="GO:0009052">
    <property type="term" value="P:pentose-phosphate shunt, non-oxidative branch"/>
    <property type="evidence" value="ECO:0007669"/>
    <property type="project" value="InterPro"/>
</dbReference>
<evidence type="ECO:0000313" key="6">
    <source>
        <dbReference type="Proteomes" id="UP000196118"/>
    </source>
</evidence>
<evidence type="ECO:0000313" key="5">
    <source>
        <dbReference type="EMBL" id="ARW19137.1"/>
    </source>
</evidence>
<dbReference type="PANTHER" id="PTHR43748:SF3">
    <property type="entry name" value="RIBOSE-5-PHOSPHATE ISOMERASE 3, CHLOROPLASTIC-RELATED"/>
    <property type="match status" value="1"/>
</dbReference>